<feature type="region of interest" description="Disordered" evidence="1">
    <location>
        <begin position="1"/>
        <end position="27"/>
    </location>
</feature>
<keyword evidence="3" id="KW-1185">Reference proteome</keyword>
<organism evidence="2 3">
    <name type="scientific">Trema orientale</name>
    <name type="common">Charcoal tree</name>
    <name type="synonym">Celtis orientalis</name>
    <dbReference type="NCBI Taxonomy" id="63057"/>
    <lineage>
        <taxon>Eukaryota</taxon>
        <taxon>Viridiplantae</taxon>
        <taxon>Streptophyta</taxon>
        <taxon>Embryophyta</taxon>
        <taxon>Tracheophyta</taxon>
        <taxon>Spermatophyta</taxon>
        <taxon>Magnoliopsida</taxon>
        <taxon>eudicotyledons</taxon>
        <taxon>Gunneridae</taxon>
        <taxon>Pentapetalae</taxon>
        <taxon>rosids</taxon>
        <taxon>fabids</taxon>
        <taxon>Rosales</taxon>
        <taxon>Cannabaceae</taxon>
        <taxon>Trema</taxon>
    </lineage>
</organism>
<protein>
    <submittedName>
        <fullName evidence="2">Uncharacterized protein</fullName>
    </submittedName>
</protein>
<evidence type="ECO:0000256" key="1">
    <source>
        <dbReference type="SAM" id="MobiDB-lite"/>
    </source>
</evidence>
<reference evidence="3" key="1">
    <citation type="submission" date="2016-06" db="EMBL/GenBank/DDBJ databases">
        <title>Parallel loss of symbiosis genes in relatives of nitrogen-fixing non-legume Parasponia.</title>
        <authorList>
            <person name="Van Velzen R."/>
            <person name="Holmer R."/>
            <person name="Bu F."/>
            <person name="Rutten L."/>
            <person name="Van Zeijl A."/>
            <person name="Liu W."/>
            <person name="Santuari L."/>
            <person name="Cao Q."/>
            <person name="Sharma T."/>
            <person name="Shen D."/>
            <person name="Roswanjaya Y."/>
            <person name="Wardhani T."/>
            <person name="Kalhor M.S."/>
            <person name="Jansen J."/>
            <person name="Van den Hoogen J."/>
            <person name="Gungor B."/>
            <person name="Hartog M."/>
            <person name="Hontelez J."/>
            <person name="Verver J."/>
            <person name="Yang W.-C."/>
            <person name="Schijlen E."/>
            <person name="Repin R."/>
            <person name="Schilthuizen M."/>
            <person name="Schranz E."/>
            <person name="Heidstra R."/>
            <person name="Miyata K."/>
            <person name="Fedorova E."/>
            <person name="Kohlen W."/>
            <person name="Bisseling T."/>
            <person name="Smit S."/>
            <person name="Geurts R."/>
        </authorList>
    </citation>
    <scope>NUCLEOTIDE SEQUENCE [LARGE SCALE GENOMIC DNA]</scope>
    <source>
        <strain evidence="3">cv. RG33-2</strain>
    </source>
</reference>
<dbReference type="Proteomes" id="UP000237000">
    <property type="component" value="Unassembled WGS sequence"/>
</dbReference>
<accession>A0A2P5DTG6</accession>
<dbReference type="OrthoDB" id="10300961at2759"/>
<dbReference type="InParanoid" id="A0A2P5DTG6"/>
<evidence type="ECO:0000313" key="2">
    <source>
        <dbReference type="EMBL" id="PON76562.1"/>
    </source>
</evidence>
<proteinExistence type="predicted"/>
<dbReference type="AlphaFoldDB" id="A0A2P5DTG6"/>
<evidence type="ECO:0000313" key="3">
    <source>
        <dbReference type="Proteomes" id="UP000237000"/>
    </source>
</evidence>
<gene>
    <name evidence="2" type="ORF">TorRG33x02_242560</name>
</gene>
<dbReference type="EMBL" id="JXTC01000250">
    <property type="protein sequence ID" value="PON76562.1"/>
    <property type="molecule type" value="Genomic_DNA"/>
</dbReference>
<name>A0A2P5DTG6_TREOI</name>
<comment type="caution">
    <text evidence="2">The sequence shown here is derived from an EMBL/GenBank/DDBJ whole genome shotgun (WGS) entry which is preliminary data.</text>
</comment>
<sequence>MELDQGARCSAGLSSTKVAGARRPQQSEVVATPVVRGGSSSHRCKLAVEGSDWAASLGRWRLEGNPSLSLSQWMI</sequence>